<sequence length="1018" mass="109424">MNKKFSTLVAAALVVSGFANAETWDAPKPAEVAKTVATGNYYHIGASDGANKFFLTIKKNDEGKFYLYAKTVETGASMAASTDSALWEPIAIKTQAPYPAAYTFKNKFTGKTLAVKYAGDNKDQTAVLVDPEAEGAISSFTWLIGDAASDTALVAYDAQNKPYVLDLPRTSGVVKEGAVTFVKGTDSNMKDLGARPYTPAEIYMTAEMLNEELNGSFKLNVLGNYTDKSKDPMINEFIAYKSVSTDDQNNPAGVFLQVKGKSMDREHAPKVDGKYQKNNNVFLVVDTTFIPGVAQRDSVNPKGLFLTYDSIQSTNGSNVPMVSSAWDATAWNADSAAVGRLMGSYRFFIYKNISKVDADSLIIKVDSLPSIGTEKTGNSFSNPATPPAANAPKNAAFLANYVIGTGNTPVFTALDSAVVFEANQQNYQLPYITLGDGIKANLPEGIYSIQKKNGGFYQARLVYGDNYATMLAYDSAGVKACKEVPYTQWRFSGSKGRYSIENRENGATFKDYMAVKTLYTTSTADEYKYGDETLIIKPIADVDEDDAFLGYKHFTAEELDNLAVRLRFTAFGGVENLYVVANRADSLLHVRQIEDVTDAIEFKLKAVTDAAGKDKDVTYNAAEGLNRRAYQLMVNNYGDNSVEEYLVWDKDAKAFALSDFQDRGDNAVADSAATAVIFRLNCEGQYQILPVDTAQIGANNFVGFKADSLWTMGHQLTVIGSNDLLVGSDVNELPTGYFVLDVPEAPKYTTVETGHYRVQSVNNTSLAITTNADGAAVLRGVGESMLKSDPAYAANNFILYIDSACTHDAAMPTYYISTTQATSGVLTPEDTIAGARYYMMNTLAADGKGNAKKLVFAKAKQPFETGDTLVVAPYAKADTMVIGGKDGAQNRAAFAFQTTATPGEFKIQNVATGHYVKQVNTVISLEAGYANGNNFTLEAQETPTANEVTPSVTEVKVIAANGSVQIVGAAGKKVVITNILGQTVANTVITSSDATIAAPAGVVVVAVEGEEAVKAIVK</sequence>
<dbReference type="EMBL" id="JACRTI010000063">
    <property type="protein sequence ID" value="MBC8603549.1"/>
    <property type="molecule type" value="Genomic_DNA"/>
</dbReference>
<organism evidence="4 5">
    <name type="scientific">Parabacteroides acidifaciens</name>
    <dbReference type="NCBI Taxonomy" id="2290935"/>
    <lineage>
        <taxon>Bacteria</taxon>
        <taxon>Pseudomonadati</taxon>
        <taxon>Bacteroidota</taxon>
        <taxon>Bacteroidia</taxon>
        <taxon>Bacteroidales</taxon>
        <taxon>Tannerellaceae</taxon>
        <taxon>Parabacteroides</taxon>
    </lineage>
</organism>
<name>A0A3D8HAH9_9BACT</name>
<reference evidence="3 6" key="2">
    <citation type="submission" date="2020-08" db="EMBL/GenBank/DDBJ databases">
        <title>Genome public.</title>
        <authorList>
            <person name="Liu C."/>
            <person name="Sun Q."/>
        </authorList>
    </citation>
    <scope>NUCLEOTIDE SEQUENCE [LARGE SCALE GENOMIC DNA]</scope>
    <source>
        <strain evidence="3 6">426_9</strain>
    </source>
</reference>
<dbReference type="Proteomes" id="UP000629596">
    <property type="component" value="Unassembled WGS sequence"/>
</dbReference>
<accession>A0A3D8HAH9</accession>
<dbReference type="Pfam" id="PF19910">
    <property type="entry name" value="DUF6383"/>
    <property type="match status" value="1"/>
</dbReference>
<comment type="caution">
    <text evidence="4">The sequence shown here is derived from an EMBL/GenBank/DDBJ whole genome shotgun (WGS) entry which is preliminary data.</text>
</comment>
<evidence type="ECO:0000313" key="4">
    <source>
        <dbReference type="EMBL" id="RDU47740.1"/>
    </source>
</evidence>
<gene>
    <name evidence="4" type="ORF">DWU89_18140</name>
    <name evidence="3" type="ORF">H8784_17705</name>
</gene>
<evidence type="ECO:0000256" key="1">
    <source>
        <dbReference type="SAM" id="SignalP"/>
    </source>
</evidence>
<dbReference type="EMBL" id="QREV01000063">
    <property type="protein sequence ID" value="RDU47740.1"/>
    <property type="molecule type" value="Genomic_DNA"/>
</dbReference>
<proteinExistence type="predicted"/>
<dbReference type="RefSeq" id="WP_115501042.1">
    <property type="nucleotide sequence ID" value="NZ_JACRTI010000063.1"/>
</dbReference>
<feature type="domain" description="DUF6383" evidence="2">
    <location>
        <begin position="943"/>
        <end position="1017"/>
    </location>
</feature>
<reference evidence="4 5" key="1">
    <citation type="submission" date="2018-07" db="EMBL/GenBank/DDBJ databases">
        <title>Parabacteroides acidifaciens nov. sp., isolated from human feces.</title>
        <authorList>
            <person name="Wang Y.J."/>
        </authorList>
    </citation>
    <scope>NUCLEOTIDE SEQUENCE [LARGE SCALE GENOMIC DNA]</scope>
    <source>
        <strain evidence="4 5">426-9</strain>
    </source>
</reference>
<evidence type="ECO:0000259" key="2">
    <source>
        <dbReference type="Pfam" id="PF19910"/>
    </source>
</evidence>
<protein>
    <recommendedName>
        <fullName evidence="2">DUF6383 domain-containing protein</fullName>
    </recommendedName>
</protein>
<feature type="signal peptide" evidence="1">
    <location>
        <begin position="1"/>
        <end position="21"/>
    </location>
</feature>
<dbReference type="Proteomes" id="UP000256321">
    <property type="component" value="Unassembled WGS sequence"/>
</dbReference>
<dbReference type="AlphaFoldDB" id="A0A3D8HAH9"/>
<evidence type="ECO:0000313" key="5">
    <source>
        <dbReference type="Proteomes" id="UP000256321"/>
    </source>
</evidence>
<feature type="chain" id="PRO_5017756555" description="DUF6383 domain-containing protein" evidence="1">
    <location>
        <begin position="22"/>
        <end position="1018"/>
    </location>
</feature>
<keyword evidence="6" id="KW-1185">Reference proteome</keyword>
<dbReference type="InterPro" id="IPR045963">
    <property type="entry name" value="DUF6383"/>
</dbReference>
<keyword evidence="1" id="KW-0732">Signal</keyword>
<evidence type="ECO:0000313" key="6">
    <source>
        <dbReference type="Proteomes" id="UP000629596"/>
    </source>
</evidence>
<evidence type="ECO:0000313" key="3">
    <source>
        <dbReference type="EMBL" id="MBC8603549.1"/>
    </source>
</evidence>